<feature type="region of interest" description="Disordered" evidence="1">
    <location>
        <begin position="203"/>
        <end position="261"/>
    </location>
</feature>
<feature type="transmembrane region" description="Helical" evidence="2">
    <location>
        <begin position="531"/>
        <end position="549"/>
    </location>
</feature>
<gene>
    <name evidence="3" type="ORF">EVOR1521_LOCUS19811</name>
</gene>
<organism evidence="3 4">
    <name type="scientific">Effrenium voratum</name>
    <dbReference type="NCBI Taxonomy" id="2562239"/>
    <lineage>
        <taxon>Eukaryota</taxon>
        <taxon>Sar</taxon>
        <taxon>Alveolata</taxon>
        <taxon>Dinophyceae</taxon>
        <taxon>Suessiales</taxon>
        <taxon>Symbiodiniaceae</taxon>
        <taxon>Effrenium</taxon>
    </lineage>
</organism>
<sequence length="675" mass="73251">MILCARPPPAAPWARFQLRRKDGKHLVELSTEWSTDEAVRQSRRGMFQAMLQAVKQVPGGAIFDQGRKMWDLKSGAVASRALMGRLQALGFEFPEVEVNSFFEVQTSPTPPSQSFGDEEEFAEFLLSGWLDEVEAKEVAASQESLQAGMTVKVEGITSHPELNGMVGTLEEKDAGNAGRWKVLLDGERFSLAEDKLLPVAPAPVATPATAPEPEAPTTAEAGGSEADAFREAEAPPASAEIAASDDARDASSGSGVQAPDGAAQIVAVSDGDRDASSRSGMQVAPERAECVVCSGLSAPSSQCDHGKQNFGLEAMGAASSGGSSSGSSSKRSRDVVPSPPVHTGVLSKGLRLQVRNSPLSLGLRRDVFGLCITFCSPGEVGRLTKVDRSIHEACEAEPVWQAMLQADFWTSPWRPSERATAGARNRSGRNFFQQKEIGLARKQVSQRWQSEVAFRRKQALKGRMQELQAEMLARTQACQQEWESVIKRRRCLAFVLWGGAVACVLRIAFMYVSLRAARGVTVVAYRFSCRFFYVLLYLAPPGLLQRYAWQRRWGRGPGARFALLGGAALVWHRAAGSWALRKWQDVAGVLSVALSVPCVMLGCGLAAALCAAVVAALGYGALRFLRRQAREFEAVRRRDTQEAAIHQEYKAEIQKCRVALGLPPEDKPSCNCRIL</sequence>
<evidence type="ECO:0000256" key="1">
    <source>
        <dbReference type="SAM" id="MobiDB-lite"/>
    </source>
</evidence>
<dbReference type="Proteomes" id="UP001178507">
    <property type="component" value="Unassembled WGS sequence"/>
</dbReference>
<keyword evidence="2" id="KW-1133">Transmembrane helix</keyword>
<dbReference type="EMBL" id="CAUJNA010003135">
    <property type="protein sequence ID" value="CAJ1395369.1"/>
    <property type="molecule type" value="Genomic_DNA"/>
</dbReference>
<protein>
    <recommendedName>
        <fullName evidence="5">Transmembrane protein</fullName>
    </recommendedName>
</protein>
<keyword evidence="2" id="KW-0812">Transmembrane</keyword>
<accession>A0AA36IXI5</accession>
<evidence type="ECO:0000313" key="3">
    <source>
        <dbReference type="EMBL" id="CAJ1395369.1"/>
    </source>
</evidence>
<reference evidence="3" key="1">
    <citation type="submission" date="2023-08" db="EMBL/GenBank/DDBJ databases">
        <authorList>
            <person name="Chen Y."/>
            <person name="Shah S."/>
            <person name="Dougan E. K."/>
            <person name="Thang M."/>
            <person name="Chan C."/>
        </authorList>
    </citation>
    <scope>NUCLEOTIDE SEQUENCE</scope>
</reference>
<evidence type="ECO:0000313" key="4">
    <source>
        <dbReference type="Proteomes" id="UP001178507"/>
    </source>
</evidence>
<feature type="compositionally biased region" description="Low complexity" evidence="1">
    <location>
        <begin position="203"/>
        <end position="221"/>
    </location>
</feature>
<feature type="region of interest" description="Disordered" evidence="1">
    <location>
        <begin position="314"/>
        <end position="343"/>
    </location>
</feature>
<proteinExistence type="predicted"/>
<evidence type="ECO:0008006" key="5">
    <source>
        <dbReference type="Google" id="ProtNLM"/>
    </source>
</evidence>
<evidence type="ECO:0000256" key="2">
    <source>
        <dbReference type="SAM" id="Phobius"/>
    </source>
</evidence>
<feature type="compositionally biased region" description="Low complexity" evidence="1">
    <location>
        <begin position="316"/>
        <end position="329"/>
    </location>
</feature>
<keyword evidence="4" id="KW-1185">Reference proteome</keyword>
<feature type="transmembrane region" description="Helical" evidence="2">
    <location>
        <begin position="592"/>
        <end position="622"/>
    </location>
</feature>
<feature type="transmembrane region" description="Helical" evidence="2">
    <location>
        <begin position="491"/>
        <end position="511"/>
    </location>
</feature>
<name>A0AA36IXI5_9DINO</name>
<keyword evidence="2" id="KW-0472">Membrane</keyword>
<dbReference type="AlphaFoldDB" id="A0AA36IXI5"/>
<feature type="compositionally biased region" description="Low complexity" evidence="1">
    <location>
        <begin position="234"/>
        <end position="255"/>
    </location>
</feature>
<comment type="caution">
    <text evidence="3">The sequence shown here is derived from an EMBL/GenBank/DDBJ whole genome shotgun (WGS) entry which is preliminary data.</text>
</comment>